<dbReference type="EMBL" id="OU896712">
    <property type="protein sequence ID" value="CAH1173943.1"/>
    <property type="molecule type" value="Genomic_DNA"/>
</dbReference>
<dbReference type="Gene3D" id="3.30.920.10">
    <property type="entry name" value="Frataxin/CyaY"/>
    <property type="match status" value="1"/>
</dbReference>
<dbReference type="PANTHER" id="PTHR16821">
    <property type="entry name" value="FRATAXIN"/>
    <property type="match status" value="1"/>
</dbReference>
<dbReference type="GO" id="GO:0006826">
    <property type="term" value="P:iron ion transport"/>
    <property type="evidence" value="ECO:0007669"/>
    <property type="project" value="UniProtKB-KW"/>
</dbReference>
<dbReference type="GO" id="GO:0006879">
    <property type="term" value="P:intracellular iron ion homeostasis"/>
    <property type="evidence" value="ECO:0007669"/>
    <property type="project" value="UniProtKB-KW"/>
</dbReference>
<comment type="subcellular location">
    <subcellularLocation>
        <location evidence="1">Mitochondrion</location>
    </subcellularLocation>
</comment>
<dbReference type="GO" id="GO:0008198">
    <property type="term" value="F:ferrous iron binding"/>
    <property type="evidence" value="ECO:0007669"/>
    <property type="project" value="TreeGrafter"/>
</dbReference>
<name>A0A9P0GPT1_PHACE</name>
<dbReference type="Pfam" id="PF01491">
    <property type="entry name" value="Frataxin_Cyay"/>
    <property type="match status" value="1"/>
</dbReference>
<sequence length="203" mass="23466">MMNMLWSRPMGILFISRLSIPKMINVKYIQTTSTKVSLKQCIRQVICNNYLQRQPFYLTINEYSDKHNHNTDATEDNLETSLETVLYERICSETLDSLMVYFEELAETKQKLANAEVSYSSGVLNINLGEYGTYVINRQSPNKQIWLSSPVSGPKRFDFIKKNQCWVYKRDSITLHKLLESEISAILGESIDMSKCAYTNTNC</sequence>
<evidence type="ECO:0000256" key="9">
    <source>
        <dbReference type="ARBA" id="ARBA00023004"/>
    </source>
</evidence>
<dbReference type="Proteomes" id="UP001153737">
    <property type="component" value="Chromosome 6"/>
</dbReference>
<keyword evidence="9" id="KW-0408">Iron</keyword>
<evidence type="ECO:0000256" key="3">
    <source>
        <dbReference type="ARBA" id="ARBA00013107"/>
    </source>
</evidence>
<dbReference type="InterPro" id="IPR017789">
    <property type="entry name" value="Frataxin"/>
</dbReference>
<accession>A0A9P0GPT1</accession>
<evidence type="ECO:0000256" key="6">
    <source>
        <dbReference type="ARBA" id="ARBA00022496"/>
    </source>
</evidence>
<proteinExistence type="inferred from homology"/>
<evidence type="ECO:0000256" key="11">
    <source>
        <dbReference type="ARBA" id="ARBA00023128"/>
    </source>
</evidence>
<evidence type="ECO:0000256" key="7">
    <source>
        <dbReference type="ARBA" id="ARBA00022946"/>
    </source>
</evidence>
<evidence type="ECO:0000256" key="2">
    <source>
        <dbReference type="ARBA" id="ARBA00008183"/>
    </source>
</evidence>
<dbReference type="PANTHER" id="PTHR16821:SF2">
    <property type="entry name" value="FRATAXIN, MITOCHONDRIAL"/>
    <property type="match status" value="1"/>
</dbReference>
<reference evidence="13" key="1">
    <citation type="submission" date="2022-01" db="EMBL/GenBank/DDBJ databases">
        <authorList>
            <person name="King R."/>
        </authorList>
    </citation>
    <scope>NUCLEOTIDE SEQUENCE</scope>
</reference>
<dbReference type="GO" id="GO:0005739">
    <property type="term" value="C:mitochondrion"/>
    <property type="evidence" value="ECO:0007669"/>
    <property type="project" value="UniProtKB-SubCell"/>
</dbReference>
<dbReference type="InterPro" id="IPR002908">
    <property type="entry name" value="Frataxin/CyaY"/>
</dbReference>
<dbReference type="GO" id="GO:0034986">
    <property type="term" value="F:iron chaperone activity"/>
    <property type="evidence" value="ECO:0007669"/>
    <property type="project" value="TreeGrafter"/>
</dbReference>
<evidence type="ECO:0000256" key="10">
    <source>
        <dbReference type="ARBA" id="ARBA00023065"/>
    </source>
</evidence>
<dbReference type="NCBIfam" id="TIGR03422">
    <property type="entry name" value="mito_frataxin"/>
    <property type="match status" value="1"/>
</dbReference>
<comment type="catalytic activity">
    <reaction evidence="12">
        <text>4 Fe(2+) + O2 + 4 H(+) = 4 Fe(3+) + 2 H2O</text>
        <dbReference type="Rhea" id="RHEA:11148"/>
        <dbReference type="ChEBI" id="CHEBI:15377"/>
        <dbReference type="ChEBI" id="CHEBI:15378"/>
        <dbReference type="ChEBI" id="CHEBI:15379"/>
        <dbReference type="ChEBI" id="CHEBI:29033"/>
        <dbReference type="ChEBI" id="CHEBI:29034"/>
        <dbReference type="EC" id="1.16.3.1"/>
    </reaction>
</comment>
<evidence type="ECO:0000256" key="12">
    <source>
        <dbReference type="ARBA" id="ARBA00047990"/>
    </source>
</evidence>
<evidence type="ECO:0000313" key="14">
    <source>
        <dbReference type="Proteomes" id="UP001153737"/>
    </source>
</evidence>
<keyword evidence="10" id="KW-0406">Ion transport</keyword>
<keyword evidence="5" id="KW-0813">Transport</keyword>
<evidence type="ECO:0000256" key="5">
    <source>
        <dbReference type="ARBA" id="ARBA00022448"/>
    </source>
</evidence>
<keyword evidence="4" id="KW-0409">Iron storage</keyword>
<keyword evidence="14" id="KW-1185">Reference proteome</keyword>
<dbReference type="GO" id="GO:0004322">
    <property type="term" value="F:ferroxidase activity"/>
    <property type="evidence" value="ECO:0007669"/>
    <property type="project" value="UniProtKB-EC"/>
</dbReference>
<evidence type="ECO:0000313" key="13">
    <source>
        <dbReference type="EMBL" id="CAH1173943.1"/>
    </source>
</evidence>
<organism evidence="13 14">
    <name type="scientific">Phaedon cochleariae</name>
    <name type="common">Mustard beetle</name>
    <dbReference type="NCBI Taxonomy" id="80249"/>
    <lineage>
        <taxon>Eukaryota</taxon>
        <taxon>Metazoa</taxon>
        <taxon>Ecdysozoa</taxon>
        <taxon>Arthropoda</taxon>
        <taxon>Hexapoda</taxon>
        <taxon>Insecta</taxon>
        <taxon>Pterygota</taxon>
        <taxon>Neoptera</taxon>
        <taxon>Endopterygota</taxon>
        <taxon>Coleoptera</taxon>
        <taxon>Polyphaga</taxon>
        <taxon>Cucujiformia</taxon>
        <taxon>Chrysomeloidea</taxon>
        <taxon>Chrysomelidae</taxon>
        <taxon>Chrysomelinae</taxon>
        <taxon>Chrysomelini</taxon>
        <taxon>Phaedon</taxon>
    </lineage>
</organism>
<dbReference type="SMART" id="SM01219">
    <property type="entry name" value="Frataxin_Cyay"/>
    <property type="match status" value="1"/>
</dbReference>
<dbReference type="GO" id="GO:0051537">
    <property type="term" value="F:2 iron, 2 sulfur cluster binding"/>
    <property type="evidence" value="ECO:0007669"/>
    <property type="project" value="TreeGrafter"/>
</dbReference>
<dbReference type="SUPFAM" id="SSF55387">
    <property type="entry name" value="Frataxin/Nqo15-like"/>
    <property type="match status" value="1"/>
</dbReference>
<keyword evidence="11" id="KW-0496">Mitochondrion</keyword>
<dbReference type="InterPro" id="IPR036524">
    <property type="entry name" value="Frataxin/CyaY_sf"/>
</dbReference>
<dbReference type="OrthoDB" id="1897642at2759"/>
<dbReference type="PRINTS" id="PR00904">
    <property type="entry name" value="FRATAXIN"/>
</dbReference>
<dbReference type="GO" id="GO:0008199">
    <property type="term" value="F:ferric iron binding"/>
    <property type="evidence" value="ECO:0007669"/>
    <property type="project" value="InterPro"/>
</dbReference>
<dbReference type="AlphaFoldDB" id="A0A9P0GPT1"/>
<keyword evidence="6" id="KW-0410">Iron transport</keyword>
<evidence type="ECO:0000256" key="4">
    <source>
        <dbReference type="ARBA" id="ARBA00022434"/>
    </source>
</evidence>
<keyword evidence="7" id="KW-0809">Transit peptide</keyword>
<dbReference type="EC" id="1.16.3.1" evidence="3"/>
<comment type="similarity">
    <text evidence="2">Belongs to the frataxin family.</text>
</comment>
<dbReference type="PROSITE" id="PS01344">
    <property type="entry name" value="FRATAXIN_1"/>
    <property type="match status" value="1"/>
</dbReference>
<reference evidence="13" key="2">
    <citation type="submission" date="2022-10" db="EMBL/GenBank/DDBJ databases">
        <authorList>
            <consortium name="ENA_rothamsted_submissions"/>
            <consortium name="culmorum"/>
            <person name="King R."/>
        </authorList>
    </citation>
    <scope>NUCLEOTIDE SEQUENCE</scope>
</reference>
<protein>
    <recommendedName>
        <fullName evidence="3">ferroxidase</fullName>
        <ecNumber evidence="3">1.16.3.1</ecNumber>
    </recommendedName>
</protein>
<keyword evidence="8" id="KW-0560">Oxidoreductase</keyword>
<evidence type="ECO:0000256" key="1">
    <source>
        <dbReference type="ARBA" id="ARBA00004173"/>
    </source>
</evidence>
<evidence type="ECO:0000256" key="8">
    <source>
        <dbReference type="ARBA" id="ARBA00023002"/>
    </source>
</evidence>
<gene>
    <name evidence="13" type="ORF">PHAECO_LOCUS10386</name>
</gene>
<dbReference type="GO" id="GO:0016226">
    <property type="term" value="P:iron-sulfur cluster assembly"/>
    <property type="evidence" value="ECO:0007669"/>
    <property type="project" value="InterPro"/>
</dbReference>
<dbReference type="InterPro" id="IPR020895">
    <property type="entry name" value="Frataxin_CS"/>
</dbReference>
<dbReference type="NCBIfam" id="TIGR03421">
    <property type="entry name" value="FeS_CyaY"/>
    <property type="match status" value="1"/>
</dbReference>